<keyword evidence="2" id="KW-1133">Transmembrane helix</keyword>
<dbReference type="EMBL" id="QRWP01000005">
    <property type="protein sequence ID" value="RGT33710.1"/>
    <property type="molecule type" value="Genomic_DNA"/>
</dbReference>
<evidence type="ECO:0000259" key="3">
    <source>
        <dbReference type="Pfam" id="PF22827"/>
    </source>
</evidence>
<dbReference type="EMBL" id="QRZG01000019">
    <property type="protein sequence ID" value="RGV52583.1"/>
    <property type="molecule type" value="Genomic_DNA"/>
</dbReference>
<evidence type="ECO:0000313" key="7">
    <source>
        <dbReference type="Proteomes" id="UP000196587"/>
    </source>
</evidence>
<dbReference type="Proteomes" id="UP000285159">
    <property type="component" value="Unassembled WGS sequence"/>
</dbReference>
<keyword evidence="2" id="KW-0472">Membrane</keyword>
<dbReference type="EMBL" id="NFKE01000008">
    <property type="protein sequence ID" value="OUP33262.1"/>
    <property type="molecule type" value="Genomic_DNA"/>
</dbReference>
<dbReference type="AlphaFoldDB" id="A0A1Y4JVH3"/>
<evidence type="ECO:0000313" key="9">
    <source>
        <dbReference type="Proteomes" id="UP000285159"/>
    </source>
</evidence>
<dbReference type="GeneID" id="61677347"/>
<feature type="coiled-coil region" evidence="1">
    <location>
        <begin position="92"/>
        <end position="144"/>
    </location>
</feature>
<evidence type="ECO:0000256" key="2">
    <source>
        <dbReference type="SAM" id="Phobius"/>
    </source>
</evidence>
<dbReference type="InterPro" id="IPR055087">
    <property type="entry name" value="GldL-like_N"/>
</dbReference>
<reference evidence="8 9" key="3">
    <citation type="submission" date="2018-08" db="EMBL/GenBank/DDBJ databases">
        <title>A genome reference for cultivated species of the human gut microbiota.</title>
        <authorList>
            <person name="Zou Y."/>
            <person name="Xue W."/>
            <person name="Luo G."/>
        </authorList>
    </citation>
    <scope>NUCLEOTIDE SEQUENCE [LARGE SCALE GENOMIC DNA]</scope>
    <source>
        <strain evidence="6 8">AF14-27</strain>
        <strain evidence="5 9">AF19-1AC</strain>
    </source>
</reference>
<evidence type="ECO:0000256" key="1">
    <source>
        <dbReference type="SAM" id="Coils"/>
    </source>
</evidence>
<evidence type="ECO:0000313" key="4">
    <source>
        <dbReference type="EMBL" id="OUP33262.1"/>
    </source>
</evidence>
<proteinExistence type="predicted"/>
<keyword evidence="1" id="KW-0175">Coiled coil</keyword>
<dbReference type="NCBIfam" id="TIGR03513">
    <property type="entry name" value="GldL_gliding"/>
    <property type="match status" value="1"/>
</dbReference>
<dbReference type="InterPro" id="IPR019852">
    <property type="entry name" value="Motility-assoc_prot_GldL"/>
</dbReference>
<feature type="domain" description="Gliding motility protein GldL-like N-terminal" evidence="3">
    <location>
        <begin position="19"/>
        <end position="79"/>
    </location>
</feature>
<dbReference type="Pfam" id="PF22827">
    <property type="entry name" value="GldL_N"/>
    <property type="match status" value="1"/>
</dbReference>
<accession>A0A1Y4JVH3</accession>
<reference evidence="4" key="2">
    <citation type="journal article" date="2018" name="BMC Genomics">
        <title>Whole genome sequencing and function prediction of 133 gut anaerobes isolated from chicken caecum in pure cultures.</title>
        <authorList>
            <person name="Medvecky M."/>
            <person name="Cejkova D."/>
            <person name="Polansky O."/>
            <person name="Karasova D."/>
            <person name="Kubasova T."/>
            <person name="Cizek A."/>
            <person name="Rychlik I."/>
        </authorList>
    </citation>
    <scope>NUCLEOTIDE SEQUENCE</scope>
    <source>
        <strain evidence="4">An189</strain>
    </source>
</reference>
<dbReference type="Proteomes" id="UP000196587">
    <property type="component" value="Unassembled WGS sequence"/>
</dbReference>
<evidence type="ECO:0000313" key="6">
    <source>
        <dbReference type="EMBL" id="RGV52583.1"/>
    </source>
</evidence>
<feature type="transmembrane region" description="Helical" evidence="2">
    <location>
        <begin position="15"/>
        <end position="32"/>
    </location>
</feature>
<organism evidence="4 7">
    <name type="scientific">Bacteroides clarus</name>
    <dbReference type="NCBI Taxonomy" id="626929"/>
    <lineage>
        <taxon>Bacteria</taxon>
        <taxon>Pseudomonadati</taxon>
        <taxon>Bacteroidota</taxon>
        <taxon>Bacteroidia</taxon>
        <taxon>Bacteroidales</taxon>
        <taxon>Bacteroidaceae</taxon>
        <taxon>Bacteroides</taxon>
    </lineage>
</organism>
<keyword evidence="2" id="KW-0812">Transmembrane</keyword>
<protein>
    <submittedName>
        <fullName evidence="4">Gliding motility protein GldL</fullName>
    </submittedName>
</protein>
<reference evidence="7" key="1">
    <citation type="submission" date="2017-04" db="EMBL/GenBank/DDBJ databases">
        <title>Function of individual gut microbiota members based on whole genome sequencing of pure cultures obtained from chicken caecum.</title>
        <authorList>
            <person name="Medvecky M."/>
            <person name="Cejkova D."/>
            <person name="Polansky O."/>
            <person name="Karasova D."/>
            <person name="Kubasova T."/>
            <person name="Cizek A."/>
            <person name="Rychlik I."/>
        </authorList>
    </citation>
    <scope>NUCLEOTIDE SEQUENCE [LARGE SCALE GENOMIC DNA]</scope>
    <source>
        <strain evidence="7">An189</strain>
    </source>
</reference>
<evidence type="ECO:0000313" key="5">
    <source>
        <dbReference type="EMBL" id="RGT33710.1"/>
    </source>
</evidence>
<sequence length="151" mass="17455">MSLRNFLSSRTGKRFYNFCYCWGACLVILGAISKIGDFPYGNILLGIGLYTEVFIFFISGFDEPTREYKWERVFPILNDKLANTDPKVASVNFKLSGNGENYKQEMAKLEENVRALNEAHEAQLKQVKQQMDLLNKQYKQMQDTMNVKTTK</sequence>
<evidence type="ECO:0000313" key="8">
    <source>
        <dbReference type="Proteomes" id="UP000284366"/>
    </source>
</evidence>
<dbReference type="RefSeq" id="WP_009120683.1">
    <property type="nucleotide sequence ID" value="NZ_CABIZW010000001.1"/>
</dbReference>
<gene>
    <name evidence="5" type="primary">gldL</name>
    <name evidence="4" type="ORF">B5F24_11610</name>
    <name evidence="6" type="ORF">DWW09_11540</name>
    <name evidence="5" type="ORF">DWX38_07955</name>
</gene>
<feature type="transmembrane region" description="Helical" evidence="2">
    <location>
        <begin position="38"/>
        <end position="61"/>
    </location>
</feature>
<dbReference type="Proteomes" id="UP000284366">
    <property type="component" value="Unassembled WGS sequence"/>
</dbReference>
<comment type="caution">
    <text evidence="4">The sequence shown here is derived from an EMBL/GenBank/DDBJ whole genome shotgun (WGS) entry which is preliminary data.</text>
</comment>
<name>A0A1Y4JVH3_9BACE</name>